<gene>
    <name evidence="4" type="ORF">LVIROSA_LOCUS27292</name>
</gene>
<dbReference type="Pfam" id="PF01419">
    <property type="entry name" value="Jacalin"/>
    <property type="match status" value="1"/>
</dbReference>
<evidence type="ECO:0000256" key="1">
    <source>
        <dbReference type="ARBA" id="ARBA00006568"/>
    </source>
</evidence>
<sequence>MEEIIEQLQISFDIQSGIRRGYIKTELWGSTTGGSPWSLHLDKNQKLRKITINHEDWIYSIGFTIENLKGLLDSSRREGGTGPLAGRNVSEVNFDIDEEIIGIDVTVVVTTGYYPNHEVISSVCLMTNKKKHGPFGKETDTRFSARWDVGSFEGFFGRAAFYLDGLGCYLTDTVT</sequence>
<evidence type="ECO:0000313" key="4">
    <source>
        <dbReference type="EMBL" id="CAH1441212.1"/>
    </source>
</evidence>
<dbReference type="SUPFAM" id="SSF51101">
    <property type="entry name" value="Mannose-binding lectins"/>
    <property type="match status" value="1"/>
</dbReference>
<keyword evidence="2" id="KW-0430">Lectin</keyword>
<comment type="similarity">
    <text evidence="1">Belongs to the jacalin lectin family.</text>
</comment>
<proteinExistence type="inferred from homology"/>
<dbReference type="PANTHER" id="PTHR46506">
    <property type="entry name" value="OS05G0143600 PROTEIN"/>
    <property type="match status" value="1"/>
</dbReference>
<evidence type="ECO:0000313" key="5">
    <source>
        <dbReference type="Proteomes" id="UP001157418"/>
    </source>
</evidence>
<feature type="domain" description="Jacalin-type lectin" evidence="3">
    <location>
        <begin position="22"/>
        <end position="172"/>
    </location>
</feature>
<evidence type="ECO:0000259" key="3">
    <source>
        <dbReference type="PROSITE" id="PS51752"/>
    </source>
</evidence>
<dbReference type="EMBL" id="CAKMRJ010005412">
    <property type="protein sequence ID" value="CAH1441212.1"/>
    <property type="molecule type" value="Genomic_DNA"/>
</dbReference>
<organism evidence="4 5">
    <name type="scientific">Lactuca virosa</name>
    <dbReference type="NCBI Taxonomy" id="75947"/>
    <lineage>
        <taxon>Eukaryota</taxon>
        <taxon>Viridiplantae</taxon>
        <taxon>Streptophyta</taxon>
        <taxon>Embryophyta</taxon>
        <taxon>Tracheophyta</taxon>
        <taxon>Spermatophyta</taxon>
        <taxon>Magnoliopsida</taxon>
        <taxon>eudicotyledons</taxon>
        <taxon>Gunneridae</taxon>
        <taxon>Pentapetalae</taxon>
        <taxon>asterids</taxon>
        <taxon>campanulids</taxon>
        <taxon>Asterales</taxon>
        <taxon>Asteraceae</taxon>
        <taxon>Cichorioideae</taxon>
        <taxon>Cichorieae</taxon>
        <taxon>Lactucinae</taxon>
        <taxon>Lactuca</taxon>
    </lineage>
</organism>
<accession>A0AAU9NTP7</accession>
<keyword evidence="5" id="KW-1185">Reference proteome</keyword>
<reference evidence="4 5" key="1">
    <citation type="submission" date="2022-01" db="EMBL/GenBank/DDBJ databases">
        <authorList>
            <person name="Xiong W."/>
            <person name="Schranz E."/>
        </authorList>
    </citation>
    <scope>NUCLEOTIDE SEQUENCE [LARGE SCALE GENOMIC DNA]</scope>
</reference>
<dbReference type="InterPro" id="IPR001229">
    <property type="entry name" value="Jacalin-like_lectin_dom"/>
</dbReference>
<comment type="caution">
    <text evidence="4">The sequence shown here is derived from an EMBL/GenBank/DDBJ whole genome shotgun (WGS) entry which is preliminary data.</text>
</comment>
<evidence type="ECO:0000256" key="2">
    <source>
        <dbReference type="ARBA" id="ARBA00022734"/>
    </source>
</evidence>
<protein>
    <recommendedName>
        <fullName evidence="3">Jacalin-type lectin domain-containing protein</fullName>
    </recommendedName>
</protein>
<dbReference type="Proteomes" id="UP001157418">
    <property type="component" value="Unassembled WGS sequence"/>
</dbReference>
<dbReference type="AlphaFoldDB" id="A0AAU9NTP7"/>
<dbReference type="InterPro" id="IPR036404">
    <property type="entry name" value="Jacalin-like_lectin_dom_sf"/>
</dbReference>
<name>A0AAU9NTP7_9ASTR</name>
<dbReference type="GO" id="GO:0030246">
    <property type="term" value="F:carbohydrate binding"/>
    <property type="evidence" value="ECO:0007669"/>
    <property type="project" value="UniProtKB-KW"/>
</dbReference>
<dbReference type="Gene3D" id="2.100.10.30">
    <property type="entry name" value="Jacalin-like lectin domain"/>
    <property type="match status" value="1"/>
</dbReference>
<dbReference type="PROSITE" id="PS51752">
    <property type="entry name" value="JACALIN_LECTIN"/>
    <property type="match status" value="1"/>
</dbReference>